<proteinExistence type="predicted"/>
<dbReference type="GO" id="GO:0003677">
    <property type="term" value="F:DNA binding"/>
    <property type="evidence" value="ECO:0007669"/>
    <property type="project" value="InterPro"/>
</dbReference>
<dbReference type="InterPro" id="IPR047647">
    <property type="entry name" value="ISAs1_transpos"/>
</dbReference>
<dbReference type="GO" id="GO:0006313">
    <property type="term" value="P:DNA transposition"/>
    <property type="evidence" value="ECO:0007669"/>
    <property type="project" value="InterPro"/>
</dbReference>
<dbReference type="InterPro" id="IPR051698">
    <property type="entry name" value="Transposase_11-like"/>
</dbReference>
<accession>A0AAU9QEA8</accession>
<dbReference type="Proteomes" id="UP001295420">
    <property type="component" value="Unassembled WGS sequence"/>
</dbReference>
<reference evidence="2" key="1">
    <citation type="submission" date="2022-01" db="EMBL/GenBank/DDBJ databases">
        <authorList>
            <person name="Lagorce A."/>
        </authorList>
    </citation>
    <scope>NUCLEOTIDE SEQUENCE</scope>
    <source>
        <strain evidence="2">Th15_F1_D04</strain>
    </source>
</reference>
<dbReference type="PANTHER" id="PTHR30298:SF0">
    <property type="entry name" value="PROTEIN YBFL-RELATED"/>
    <property type="match status" value="1"/>
</dbReference>
<comment type="caution">
    <text evidence="2">The sequence shown here is derived from an EMBL/GenBank/DDBJ whole genome shotgun (WGS) entry which is preliminary data.</text>
</comment>
<evidence type="ECO:0000259" key="1">
    <source>
        <dbReference type="Pfam" id="PF01609"/>
    </source>
</evidence>
<name>A0AAU9QEA8_9VIBR</name>
<dbReference type="Pfam" id="PF01609">
    <property type="entry name" value="DDE_Tnp_1"/>
    <property type="match status" value="1"/>
</dbReference>
<feature type="domain" description="Transposase IS4-like" evidence="1">
    <location>
        <begin position="38"/>
        <end position="274"/>
    </location>
</feature>
<evidence type="ECO:0000313" key="2">
    <source>
        <dbReference type="EMBL" id="CAH1541020.1"/>
    </source>
</evidence>
<organism evidence="2 3">
    <name type="scientific">Vibrio owensii</name>
    <dbReference type="NCBI Taxonomy" id="696485"/>
    <lineage>
        <taxon>Bacteria</taxon>
        <taxon>Pseudomonadati</taxon>
        <taxon>Pseudomonadota</taxon>
        <taxon>Gammaproteobacteria</taxon>
        <taxon>Vibrionales</taxon>
        <taxon>Vibrionaceae</taxon>
        <taxon>Vibrio</taxon>
    </lineage>
</organism>
<sequence length="308" mass="34867">MTEGVPSYSTIRRLFTLIKPSKFQALLHGVVECHHPNKKEDHIAIDGKTLRGNRCDNKNIKAMQIVSALSIENKFSLAEVRTHKKSNEIKAIPILLGMLELEGVTVSVDAIGANKTVIEAILKRGAHYVIGLKKNQPSIFEKVVHYAANEGCAVENIISDGFDDGHGRTVRRQYFAFPLPAEIRKPGLPDMNTCIAVERIVQERKGGPVTRHKSYYITDHPASHPKLADYVRQHWEIESHHWLLDVHFNDDGDKKYEKNSAENFAQIKRLILNLVKAKEWSGRKKSVKSKVKLVGWDKDLLLELLFGK</sequence>
<dbReference type="EMBL" id="CAKMTQ010000066">
    <property type="protein sequence ID" value="CAH1541020.1"/>
    <property type="molecule type" value="Genomic_DNA"/>
</dbReference>
<evidence type="ECO:0000313" key="3">
    <source>
        <dbReference type="Proteomes" id="UP001295420"/>
    </source>
</evidence>
<dbReference type="AlphaFoldDB" id="A0AAU9QEA8"/>
<dbReference type="GO" id="GO:0004803">
    <property type="term" value="F:transposase activity"/>
    <property type="evidence" value="ECO:0007669"/>
    <property type="project" value="InterPro"/>
</dbReference>
<dbReference type="NCBIfam" id="NF033564">
    <property type="entry name" value="transpos_ISAs1"/>
    <property type="match status" value="1"/>
</dbReference>
<gene>
    <name evidence="2" type="ORF">THF1D04_690001</name>
</gene>
<dbReference type="InterPro" id="IPR002559">
    <property type="entry name" value="Transposase_11"/>
</dbReference>
<dbReference type="PANTHER" id="PTHR30298">
    <property type="entry name" value="H REPEAT-ASSOCIATED PREDICTED TRANSPOSASE"/>
    <property type="match status" value="1"/>
</dbReference>
<protein>
    <recommendedName>
        <fullName evidence="1">Transposase IS4-like domain-containing protein</fullName>
    </recommendedName>
</protein>